<protein>
    <submittedName>
        <fullName evidence="2">Uncharacterized protein</fullName>
    </submittedName>
</protein>
<dbReference type="EMBL" id="JARK01001493">
    <property type="protein sequence ID" value="EYB95640.1"/>
    <property type="molecule type" value="Genomic_DNA"/>
</dbReference>
<evidence type="ECO:0000256" key="1">
    <source>
        <dbReference type="SAM" id="MobiDB-lite"/>
    </source>
</evidence>
<dbReference type="AlphaFoldDB" id="A0A016SYV0"/>
<gene>
    <name evidence="2" type="primary">Acey_s0157.g3186</name>
    <name evidence="2" type="ORF">Y032_0157g3186</name>
</gene>
<proteinExistence type="predicted"/>
<reference evidence="3" key="1">
    <citation type="journal article" date="2015" name="Nat. Genet.">
        <title>The genome and transcriptome of the zoonotic hookworm Ancylostoma ceylanicum identify infection-specific gene families.</title>
        <authorList>
            <person name="Schwarz E.M."/>
            <person name="Hu Y."/>
            <person name="Antoshechkin I."/>
            <person name="Miller M.M."/>
            <person name="Sternberg P.W."/>
            <person name="Aroian R.V."/>
        </authorList>
    </citation>
    <scope>NUCLEOTIDE SEQUENCE</scope>
    <source>
        <strain evidence="3">HY135</strain>
    </source>
</reference>
<accession>A0A016SYV0</accession>
<name>A0A016SYV0_9BILA</name>
<organism evidence="2 3">
    <name type="scientific">Ancylostoma ceylanicum</name>
    <dbReference type="NCBI Taxonomy" id="53326"/>
    <lineage>
        <taxon>Eukaryota</taxon>
        <taxon>Metazoa</taxon>
        <taxon>Ecdysozoa</taxon>
        <taxon>Nematoda</taxon>
        <taxon>Chromadorea</taxon>
        <taxon>Rhabditida</taxon>
        <taxon>Rhabditina</taxon>
        <taxon>Rhabditomorpha</taxon>
        <taxon>Strongyloidea</taxon>
        <taxon>Ancylostomatidae</taxon>
        <taxon>Ancylostomatinae</taxon>
        <taxon>Ancylostoma</taxon>
    </lineage>
</organism>
<evidence type="ECO:0000313" key="2">
    <source>
        <dbReference type="EMBL" id="EYB95640.1"/>
    </source>
</evidence>
<feature type="compositionally biased region" description="Basic and acidic residues" evidence="1">
    <location>
        <begin position="31"/>
        <end position="46"/>
    </location>
</feature>
<comment type="caution">
    <text evidence="2">The sequence shown here is derived from an EMBL/GenBank/DDBJ whole genome shotgun (WGS) entry which is preliminary data.</text>
</comment>
<sequence>MAVDGWTASADGCIIRTVASSNHGASSGAELSERSEEANEAHENEKAAFIPARLRAVLTWHENGTAGHAAAAAGVGKYRMPRKRVQSTMELYEGVQGSEGRDGKSRHPQLIRASTHLPWVISMMHQGQEWNLRC</sequence>
<feature type="region of interest" description="Disordered" evidence="1">
    <location>
        <begin position="23"/>
        <end position="46"/>
    </location>
</feature>
<keyword evidence="3" id="KW-1185">Reference proteome</keyword>
<dbReference type="Proteomes" id="UP000024635">
    <property type="component" value="Unassembled WGS sequence"/>
</dbReference>
<evidence type="ECO:0000313" key="3">
    <source>
        <dbReference type="Proteomes" id="UP000024635"/>
    </source>
</evidence>